<feature type="region of interest" description="Disordered" evidence="2">
    <location>
        <begin position="292"/>
        <end position="321"/>
    </location>
</feature>
<sequence>MENSPRKSTINQDIINRTRKRFKRRRHPNDSEQEIVDQEADFIEGTGAPSFANMVKGVNKSKAGDWEDWANVDPTNVMSFGDADSDTETMGEGDDDCITFSKEEKEAMRKPWRNALIVKLLGKVLGFSALTSRINQLWKLEGDYKVTDLEHDYFIIRFQKKVDYEHVLEGGPWIIGGHYLTVRQWRPNFMPSSDKIEKLIIWIRFPNIPVEYFNMIALKKMGGKVGRVIKIDQVTDEGTRGKFARVCVELDLSKPLKPRLTVEGRDVLIEYEGLSLICFDCGIFGHRKSDCPLQKPSSSEKEGEPQPSMVPETQEEPKDQTYGPWMMVQRRKRNPGKPGAAQGVIHGGKSVIRDFRNGFDYHKGVTADNLNVKKSANFKGVMEKNKGDAPVIPSAAKPIYKGKKVAKDVAQMGAKPNFNLGQSVFNLQDKGFVFSAEASSSGPKVGPSKPKAHTKPIHLVNNAQQKGRCYVVKGTMAENSAGKEKLRFASGMDKEQYLQPTDLGSRDTRDTSSPSPTLSDPGIVARQSSEISSSIEVQCDGSNSDKPVMVNGIGVTDVSMQDDAEGMAGGIALVWNSNSCQLDIIGSTTQCIHVSCDMNKVSQVVSFVYVRPTCQWKDQFWAEMIEFSQSISSPWNVVGDFNDFAAFDERWSIQTGSGDSFNKITKFRERWETCNLIDAGTSGCRFTWIRRVGGRVVLQEKLDRLLWNAVALTCNSNAKVLVLPCLCSDHHPLFVDFLGTHHKSKNRPIRFEAAWLVHSEFDDMFSLAWEKGEGSLPKAIDEVVKAVTVWKSEVFGNIHKKKRLLLARIRGIQCCNEYGISDFLQKLEVQLRGEYQQILLQEELLWFQKSRLNWVQQGERNTKFFHLTTMVRRHRNLISALKIDENRVTSPDLLCRHVLDFFSSLFGRQPSLNLMAVYDSFCLKISSDEKQALLSPLRIEEKQWETVKETVFNFVAMAFANQRVDLNVLHAHMVLIPKGNCPTTVKDFRPITLLNTSYKILSKVIVNRLRPILQRIIRPFRNSFLAGRSTTDNILITQEIVHSLMGRKGSKGAVIAKIDLQKAYDNVSWSFLREVLVFYDFPAGLINLIMYCVSNIDLAIIWNGEVLPAFHPQQGLRQGDPLSPYLFILVMERLSHMILERVEHKVWHPVKASRSGPMVSHLFFADDLMLFAEASEDQVNVITDVLDEFAKASGLRVSLEKSKLWFSPNVHQQKATVLSRLCGIPLAQELGTYLGVPIIHGKVSKATYQHVVDKVLRRLANWKGKVLSYAGRRTLIQSTLSSIPIYTMQTALLPASTAERLDQLNRNFLWGGDVDNSRGHLVNWDRVCRPKGNGGLGLRKARISNVALLSKFLDVETWGRASSTWRGLLRTKDCVQRGSRWLIGDGKSISLWYDWWVGDGPLIKEVPPSTQVPSLSCKVASILQDDGSCKCDDLSSLLSGSKIAEIQATPTPIQAKKADQCIWGWDKHGQFTAASAYKGLANHFVADYWSGKCLWIWKLEVQERLRFFLWLAFFNCLNSKEVLFRKGVVDNKTCSLCEIGEETLDHILRYCPFVDGLWSCVYRRFGVHVTFDASLPDWLYQNATSNHKVRSKSCLGFIIYIYLMECLEARNRLLFDGHRPCVESILNYAVKLAVECAAANGSLAPTPSNAGRMIVWRTPPDGVLLLNTDGSSRLVDGHASAGGLIKDSNGLWVAGFLLNIGITGSLEAELWGIRQGDWIVDIRHICRESNRCANRLADLAHTSAQGVSFYEDPPLQIQHLLNEDREGIGVLRS</sequence>
<gene>
    <name evidence="5" type="ORF">CCACVL1_09149</name>
</gene>
<accession>A0A1R3IXK3</accession>
<organism evidence="5 6">
    <name type="scientific">Corchorus capsularis</name>
    <name type="common">Jute</name>
    <dbReference type="NCBI Taxonomy" id="210143"/>
    <lineage>
        <taxon>Eukaryota</taxon>
        <taxon>Viridiplantae</taxon>
        <taxon>Streptophyta</taxon>
        <taxon>Embryophyta</taxon>
        <taxon>Tracheophyta</taxon>
        <taxon>Spermatophyta</taxon>
        <taxon>Magnoliopsida</taxon>
        <taxon>eudicotyledons</taxon>
        <taxon>Gunneridae</taxon>
        <taxon>Pentapetalae</taxon>
        <taxon>rosids</taxon>
        <taxon>malvids</taxon>
        <taxon>Malvales</taxon>
        <taxon>Malvaceae</taxon>
        <taxon>Grewioideae</taxon>
        <taxon>Apeibeae</taxon>
        <taxon>Corchorus</taxon>
    </lineage>
</organism>
<feature type="domain" description="CCHC-type" evidence="3">
    <location>
        <begin position="278"/>
        <end position="292"/>
    </location>
</feature>
<evidence type="ECO:0000313" key="5">
    <source>
        <dbReference type="EMBL" id="OMO87284.1"/>
    </source>
</evidence>
<dbReference type="GO" id="GO:0003676">
    <property type="term" value="F:nucleic acid binding"/>
    <property type="evidence" value="ECO:0007669"/>
    <property type="project" value="InterPro"/>
</dbReference>
<dbReference type="STRING" id="210143.A0A1R3IXK3"/>
<name>A0A1R3IXK3_COCAP</name>
<feature type="domain" description="Reverse transcriptase" evidence="4">
    <location>
        <begin position="957"/>
        <end position="1238"/>
    </location>
</feature>
<proteinExistence type="predicted"/>
<dbReference type="InterPro" id="IPR044730">
    <property type="entry name" value="RNase_H-like_dom_plant"/>
</dbReference>
<dbReference type="InterPro" id="IPR043502">
    <property type="entry name" value="DNA/RNA_pol_sf"/>
</dbReference>
<dbReference type="EMBL" id="AWWV01009236">
    <property type="protein sequence ID" value="OMO87284.1"/>
    <property type="molecule type" value="Genomic_DNA"/>
</dbReference>
<evidence type="ECO:0000259" key="4">
    <source>
        <dbReference type="PROSITE" id="PS50878"/>
    </source>
</evidence>
<feature type="compositionally biased region" description="Basic residues" evidence="2">
    <location>
        <begin position="17"/>
        <end position="27"/>
    </location>
</feature>
<dbReference type="Pfam" id="PF14111">
    <property type="entry name" value="DUF4283"/>
    <property type="match status" value="1"/>
</dbReference>
<feature type="compositionally biased region" description="Polar residues" evidence="2">
    <location>
        <begin position="1"/>
        <end position="15"/>
    </location>
</feature>
<dbReference type="SUPFAM" id="SSF56219">
    <property type="entry name" value="DNase I-like"/>
    <property type="match status" value="1"/>
</dbReference>
<dbReference type="InterPro" id="IPR025558">
    <property type="entry name" value="DUF4283"/>
</dbReference>
<dbReference type="CDD" id="cd01650">
    <property type="entry name" value="RT_nLTR_like"/>
    <property type="match status" value="1"/>
</dbReference>
<feature type="region of interest" description="Disordered" evidence="2">
    <location>
        <begin position="488"/>
        <end position="523"/>
    </location>
</feature>
<dbReference type="InterPro" id="IPR001878">
    <property type="entry name" value="Znf_CCHC"/>
</dbReference>
<feature type="region of interest" description="Disordered" evidence="2">
    <location>
        <begin position="1"/>
        <end position="32"/>
    </location>
</feature>
<keyword evidence="1" id="KW-0863">Zinc-finger</keyword>
<dbReference type="Pfam" id="PF13966">
    <property type="entry name" value="zf-RVT"/>
    <property type="match status" value="1"/>
</dbReference>
<keyword evidence="5" id="KW-0548">Nucleotidyltransferase</keyword>
<dbReference type="CDD" id="cd06222">
    <property type="entry name" value="RNase_H_like"/>
    <property type="match status" value="1"/>
</dbReference>
<dbReference type="InterPro" id="IPR026960">
    <property type="entry name" value="RVT-Znf"/>
</dbReference>
<dbReference type="OrthoDB" id="1100040at2759"/>
<dbReference type="Gramene" id="OMO87284">
    <property type="protein sequence ID" value="OMO87284"/>
    <property type="gene ID" value="CCACVL1_09149"/>
</dbReference>
<reference evidence="5 6" key="1">
    <citation type="submission" date="2013-09" db="EMBL/GenBank/DDBJ databases">
        <title>Corchorus capsularis genome sequencing.</title>
        <authorList>
            <person name="Alam M."/>
            <person name="Haque M.S."/>
            <person name="Islam M.S."/>
            <person name="Emdad E.M."/>
            <person name="Islam M.M."/>
            <person name="Ahmed B."/>
            <person name="Halim A."/>
            <person name="Hossen Q.M.M."/>
            <person name="Hossain M.Z."/>
            <person name="Ahmed R."/>
            <person name="Khan M.M."/>
            <person name="Islam R."/>
            <person name="Rashid M.M."/>
            <person name="Khan S.A."/>
            <person name="Rahman M.S."/>
            <person name="Alam M."/>
        </authorList>
    </citation>
    <scope>NUCLEOTIDE SEQUENCE [LARGE SCALE GENOMIC DNA]</scope>
    <source>
        <strain evidence="6">cv. CVL-1</strain>
        <tissue evidence="5">Whole seedling</tissue>
    </source>
</reference>
<dbReference type="Pfam" id="PF00078">
    <property type="entry name" value="RVT_1"/>
    <property type="match status" value="1"/>
</dbReference>
<dbReference type="PROSITE" id="PS50878">
    <property type="entry name" value="RT_POL"/>
    <property type="match status" value="1"/>
</dbReference>
<keyword evidence="5" id="KW-0808">Transferase</keyword>
<keyword evidence="1" id="KW-0479">Metal-binding</keyword>
<keyword evidence="1" id="KW-0862">Zinc</keyword>
<keyword evidence="6" id="KW-1185">Reference proteome</keyword>
<evidence type="ECO:0000259" key="3">
    <source>
        <dbReference type="PROSITE" id="PS50158"/>
    </source>
</evidence>
<evidence type="ECO:0000256" key="1">
    <source>
        <dbReference type="PROSITE-ProRule" id="PRU00047"/>
    </source>
</evidence>
<dbReference type="GO" id="GO:0008270">
    <property type="term" value="F:zinc ion binding"/>
    <property type="evidence" value="ECO:0007669"/>
    <property type="project" value="UniProtKB-KW"/>
</dbReference>
<dbReference type="PANTHER" id="PTHR33116:SF70">
    <property type="entry name" value="NON-LTR RETROELEMENT REVERSE TRANSCRIPTASE-LIKE PROTEIN"/>
    <property type="match status" value="1"/>
</dbReference>
<dbReference type="Proteomes" id="UP000188268">
    <property type="component" value="Unassembled WGS sequence"/>
</dbReference>
<feature type="compositionally biased region" description="Low complexity" evidence="2">
    <location>
        <begin position="511"/>
        <end position="521"/>
    </location>
</feature>
<keyword evidence="5" id="KW-0695">RNA-directed DNA polymerase</keyword>
<dbReference type="PROSITE" id="PS50158">
    <property type="entry name" value="ZF_CCHC"/>
    <property type="match status" value="1"/>
</dbReference>
<dbReference type="Gene3D" id="3.60.10.10">
    <property type="entry name" value="Endonuclease/exonuclease/phosphatase"/>
    <property type="match status" value="1"/>
</dbReference>
<evidence type="ECO:0000256" key="2">
    <source>
        <dbReference type="SAM" id="MobiDB-lite"/>
    </source>
</evidence>
<protein>
    <submittedName>
        <fullName evidence="5">Reverse transcriptase</fullName>
    </submittedName>
</protein>
<dbReference type="GO" id="GO:0003964">
    <property type="term" value="F:RNA-directed DNA polymerase activity"/>
    <property type="evidence" value="ECO:0007669"/>
    <property type="project" value="UniProtKB-KW"/>
</dbReference>
<comment type="caution">
    <text evidence="5">The sequence shown here is derived from an EMBL/GenBank/DDBJ whole genome shotgun (WGS) entry which is preliminary data.</text>
</comment>
<dbReference type="SUPFAM" id="SSF56672">
    <property type="entry name" value="DNA/RNA polymerases"/>
    <property type="match status" value="1"/>
</dbReference>
<dbReference type="InterPro" id="IPR036691">
    <property type="entry name" value="Endo/exonu/phosph_ase_sf"/>
</dbReference>
<dbReference type="InterPro" id="IPR000477">
    <property type="entry name" value="RT_dom"/>
</dbReference>
<evidence type="ECO:0000313" key="6">
    <source>
        <dbReference type="Proteomes" id="UP000188268"/>
    </source>
</evidence>
<dbReference type="PANTHER" id="PTHR33116">
    <property type="entry name" value="REVERSE TRANSCRIPTASE ZINC-BINDING DOMAIN-CONTAINING PROTEIN-RELATED-RELATED"/>
    <property type="match status" value="1"/>
</dbReference>